<organism evidence="8 9">
    <name type="scientific">Mytilus galloprovincialis</name>
    <name type="common">Mediterranean mussel</name>
    <dbReference type="NCBI Taxonomy" id="29158"/>
    <lineage>
        <taxon>Eukaryota</taxon>
        <taxon>Metazoa</taxon>
        <taxon>Spiralia</taxon>
        <taxon>Lophotrochozoa</taxon>
        <taxon>Mollusca</taxon>
        <taxon>Bivalvia</taxon>
        <taxon>Autobranchia</taxon>
        <taxon>Pteriomorphia</taxon>
        <taxon>Mytilida</taxon>
        <taxon>Mytiloidea</taxon>
        <taxon>Mytilidae</taxon>
        <taxon>Mytilinae</taxon>
        <taxon>Mytilus</taxon>
    </lineage>
</organism>
<dbReference type="InterPro" id="IPR001841">
    <property type="entry name" value="Znf_RING"/>
</dbReference>
<dbReference type="PANTHER" id="PTHR25462">
    <property type="entry name" value="BONUS, ISOFORM C-RELATED"/>
    <property type="match status" value="1"/>
</dbReference>
<keyword evidence="3" id="KW-0862">Zinc</keyword>
<dbReference type="InterPro" id="IPR000315">
    <property type="entry name" value="Znf_B-box"/>
</dbReference>
<dbReference type="EMBL" id="UYJE01002071">
    <property type="protein sequence ID" value="VDI07584.1"/>
    <property type="molecule type" value="Genomic_DNA"/>
</dbReference>
<dbReference type="InterPro" id="IPR017907">
    <property type="entry name" value="Znf_RING_CS"/>
</dbReference>
<evidence type="ECO:0000313" key="8">
    <source>
        <dbReference type="EMBL" id="VDI07584.1"/>
    </source>
</evidence>
<dbReference type="SMART" id="SM00184">
    <property type="entry name" value="RING"/>
    <property type="match status" value="1"/>
</dbReference>
<sequence>MTTETPALSIEKLKRHFLECTICKEQYDDKEKHPRVLPCLHSFCYSCLKRLIEQTKYTCPLCNSDFKTENTVADRFPKDNTRRDLLDFVHAADENTFLPCDECDENEKAVARCKDCFNFLGENCLKAHKSMRTFAKHRVFTLRDVTFDVNSISDFRSAGICSNHDEVLKLYCAGKKCQAPICHSCCLTSHMDDNNHVRRNIDEVYNEKKERLLEKQIKLKDMANDLDQLSSKVVQALEYLDENSNEVESEITAIFQTAIEMLQRRRDYLVKETKEIKKEKRIVLQKQKEEIGFLSQHINDACDFLNQSLASKNQAAFLFLSNTIAERFEYLLNTDFNKIPHDANLINFQKCNLGAYFQLIVNILGGVTSTTAYSLNTVVNIPNTVKKDEVFEFELSFYDFTNYAISEKVIVAYTLFDDKNEVITDCEEKLMIEDDLNVGKYKTSCTIADDTKSISRISIKLNGNAFHCIILNTTVEDRKEKSTNGTEIKISVKDREIGLSDQRKEYVVTDEKNEDTYTEQDIEEISNEQEKHDASSVDIQKDTPTGYAEDSTASDDGKEDTLTMHTKETLLNEDGNELSDYGVEKTATMQTLNEKQLHFVICKSTFIEDIFEFIEHFKAAKKDDIYLGIESSRGGCRKVTVVVDRDILSKYNIVPENELLLCYKSDKKRNNYLYHAEIERSGECIAGITIINCKECKQICMTIISVGNLCLNHQPVFLPVGIYVNRHNHYMLVYCYSQSAGKREKEVIWSIPIKTDGIYVCTVKTNI</sequence>
<evidence type="ECO:0000256" key="6">
    <source>
        <dbReference type="SAM" id="MobiDB-lite"/>
    </source>
</evidence>
<dbReference type="PANTHER" id="PTHR25462:SF296">
    <property type="entry name" value="MEIOTIC P26, ISOFORM F"/>
    <property type="match status" value="1"/>
</dbReference>
<evidence type="ECO:0000256" key="1">
    <source>
        <dbReference type="ARBA" id="ARBA00022723"/>
    </source>
</evidence>
<feature type="domain" description="RING-type" evidence="7">
    <location>
        <begin position="20"/>
        <end position="63"/>
    </location>
</feature>
<reference evidence="8" key="1">
    <citation type="submission" date="2018-11" db="EMBL/GenBank/DDBJ databases">
        <authorList>
            <person name="Alioto T."/>
            <person name="Alioto T."/>
        </authorList>
    </citation>
    <scope>NUCLEOTIDE SEQUENCE</scope>
</reference>
<evidence type="ECO:0000313" key="9">
    <source>
        <dbReference type="Proteomes" id="UP000596742"/>
    </source>
</evidence>
<feature type="compositionally biased region" description="Basic and acidic residues" evidence="6">
    <location>
        <begin position="528"/>
        <end position="541"/>
    </location>
</feature>
<dbReference type="Gene3D" id="3.30.160.60">
    <property type="entry name" value="Classic Zinc Finger"/>
    <property type="match status" value="1"/>
</dbReference>
<evidence type="ECO:0000256" key="3">
    <source>
        <dbReference type="ARBA" id="ARBA00022833"/>
    </source>
</evidence>
<evidence type="ECO:0000256" key="5">
    <source>
        <dbReference type="SAM" id="Coils"/>
    </source>
</evidence>
<dbReference type="SUPFAM" id="SSF57850">
    <property type="entry name" value="RING/U-box"/>
    <property type="match status" value="1"/>
</dbReference>
<keyword evidence="2 4" id="KW-0863">Zinc-finger</keyword>
<dbReference type="InterPro" id="IPR013083">
    <property type="entry name" value="Znf_RING/FYVE/PHD"/>
</dbReference>
<keyword evidence="1" id="KW-0479">Metal-binding</keyword>
<feature type="region of interest" description="Disordered" evidence="6">
    <location>
        <begin position="526"/>
        <end position="560"/>
    </location>
</feature>
<dbReference type="GO" id="GO:0008270">
    <property type="term" value="F:zinc ion binding"/>
    <property type="evidence" value="ECO:0007669"/>
    <property type="project" value="UniProtKB-KW"/>
</dbReference>
<keyword evidence="5" id="KW-0175">Coiled coil</keyword>
<dbReference type="InterPro" id="IPR047153">
    <property type="entry name" value="TRIM45/56/19-like"/>
</dbReference>
<dbReference type="PROSITE" id="PS50089">
    <property type="entry name" value="ZF_RING_2"/>
    <property type="match status" value="1"/>
</dbReference>
<dbReference type="SUPFAM" id="SSF57845">
    <property type="entry name" value="B-box zinc-binding domain"/>
    <property type="match status" value="1"/>
</dbReference>
<dbReference type="AlphaFoldDB" id="A0A8B6CMY9"/>
<evidence type="ECO:0000256" key="4">
    <source>
        <dbReference type="PROSITE-ProRule" id="PRU00175"/>
    </source>
</evidence>
<dbReference type="SMART" id="SM00336">
    <property type="entry name" value="BBOX"/>
    <property type="match status" value="2"/>
</dbReference>
<dbReference type="Gene3D" id="3.30.40.10">
    <property type="entry name" value="Zinc/RING finger domain, C3HC4 (zinc finger)"/>
    <property type="match status" value="1"/>
</dbReference>
<dbReference type="CDD" id="cd16449">
    <property type="entry name" value="RING-HC"/>
    <property type="match status" value="1"/>
</dbReference>
<comment type="caution">
    <text evidence="8">The sequence shown here is derived from an EMBL/GenBank/DDBJ whole genome shotgun (WGS) entry which is preliminary data.</text>
</comment>
<proteinExistence type="predicted"/>
<feature type="coiled-coil region" evidence="5">
    <location>
        <begin position="205"/>
        <end position="232"/>
    </location>
</feature>
<dbReference type="SMART" id="SM00502">
    <property type="entry name" value="BBC"/>
    <property type="match status" value="1"/>
</dbReference>
<dbReference type="Proteomes" id="UP000596742">
    <property type="component" value="Unassembled WGS sequence"/>
</dbReference>
<name>A0A8B6CMY9_MYTGA</name>
<keyword evidence="9" id="KW-1185">Reference proteome</keyword>
<dbReference type="InterPro" id="IPR003649">
    <property type="entry name" value="Bbox_C"/>
</dbReference>
<gene>
    <name evidence="8" type="ORF">MGAL_10B084477</name>
</gene>
<evidence type="ECO:0000256" key="2">
    <source>
        <dbReference type="ARBA" id="ARBA00022771"/>
    </source>
</evidence>
<dbReference type="Pfam" id="PF13639">
    <property type="entry name" value="zf-RING_2"/>
    <property type="match status" value="1"/>
</dbReference>
<accession>A0A8B6CMY9</accession>
<dbReference type="OrthoDB" id="6097561at2759"/>
<protein>
    <recommendedName>
        <fullName evidence="7">RING-type domain-containing protein</fullName>
    </recommendedName>
</protein>
<evidence type="ECO:0000259" key="7">
    <source>
        <dbReference type="PROSITE" id="PS50089"/>
    </source>
</evidence>
<dbReference type="PROSITE" id="PS00518">
    <property type="entry name" value="ZF_RING_1"/>
    <property type="match status" value="1"/>
</dbReference>